<name>A0ABQ5M990_9FIRM</name>
<dbReference type="InterPro" id="IPR040836">
    <property type="entry name" value="SAVED"/>
</dbReference>
<evidence type="ECO:0000259" key="1">
    <source>
        <dbReference type="Pfam" id="PF18145"/>
    </source>
</evidence>
<comment type="caution">
    <text evidence="2">The sequence shown here is derived from an EMBL/GenBank/DDBJ whole genome shotgun (WGS) entry which is preliminary data.</text>
</comment>
<dbReference type="RefSeq" id="WP_346065806.1">
    <property type="nucleotide sequence ID" value="NZ_BRPJ01000073.1"/>
</dbReference>
<evidence type="ECO:0000313" key="2">
    <source>
        <dbReference type="EMBL" id="GLB31518.1"/>
    </source>
</evidence>
<organism evidence="2 3">
    <name type="scientific">Lacrimispora amygdalina</name>
    <dbReference type="NCBI Taxonomy" id="253257"/>
    <lineage>
        <taxon>Bacteria</taxon>
        <taxon>Bacillati</taxon>
        <taxon>Bacillota</taxon>
        <taxon>Clostridia</taxon>
        <taxon>Lachnospirales</taxon>
        <taxon>Lachnospiraceae</taxon>
        <taxon>Lacrimispora</taxon>
    </lineage>
</organism>
<dbReference type="Pfam" id="PF18145">
    <property type="entry name" value="SAVED"/>
    <property type="match status" value="1"/>
</dbReference>
<proteinExistence type="predicted"/>
<evidence type="ECO:0000313" key="3">
    <source>
        <dbReference type="Proteomes" id="UP001419084"/>
    </source>
</evidence>
<accession>A0ABQ5M990</accession>
<dbReference type="EMBL" id="BRPJ01000073">
    <property type="protein sequence ID" value="GLB31518.1"/>
    <property type="molecule type" value="Genomic_DNA"/>
</dbReference>
<protein>
    <recommendedName>
        <fullName evidence="1">SMODS-associated and fused to various effectors domain-containing protein</fullName>
    </recommendedName>
</protein>
<keyword evidence="3" id="KW-1185">Reference proteome</keyword>
<gene>
    <name evidence="2" type="ORF">LAD12857_34410</name>
</gene>
<dbReference type="NCBIfam" id="NF033611">
    <property type="entry name" value="SAVED"/>
    <property type="match status" value="1"/>
</dbReference>
<feature type="domain" description="SMODS-associated and fused to various effectors" evidence="1">
    <location>
        <begin position="314"/>
        <end position="498"/>
    </location>
</feature>
<dbReference type="Proteomes" id="UP001419084">
    <property type="component" value="Unassembled WGS sequence"/>
</dbReference>
<sequence>MAKAISARQFGDEYQQLVFWKYALNLLSGNYEIDKIKYEDEAVKSYDDVVIEYAIPQKFRDTTINKEYIQVKFHMRDNNFFSLDNLLDPSFINATKYSLLDNVVLAFRSLGDEFKNCKIVIYSMWDIAQDDVLNELISNVDRTIILDKLFDGTTDASKMGKIRNKLCETLKLTTEELKCVLHQLCIMNRQETLVRLKEVINEKLSVLGLQVISGSKYTNQYSQLIQELNKSGNISFSKDFLEEQLRNENLYCIKKKSAIVAVRSFKKHTESLDDEANHILELEEYFEGRFLKNEFQWDKTIYPILKEYIERCFNDDKDYYIQLETNPSIAFTSGRILDIKAGKKIIPMQRGENGVASWEKMDNDKQYPEPISEEITFDNDCTDVAIIIGITRNIYNDVLEYFKEEKKEIGRIINITLETSDSASVSDGTHAWKLSNTIKNLIDTRNLSEKRNVLHLFAACPNSIMFILGRYSLSFGKIQLYEYDFSKLRTCTYYPTMKFPLKEEY</sequence>
<reference evidence="2 3" key="1">
    <citation type="journal article" date="2024" name="Int. J. Syst. Evol. Microbiol.">
        <title>Lacrimispora brassicae sp. nov. isolated from fermented cabbage, and proposal of Clostridium indicum Gundawar et al. 2019 and Clostridium methoxybenzovorans Mechichi et al. 1999 as heterotypic synonyms of Lacrimispora amygdalina (Parshina et al. 2003) Haas and Blanchard 2020 and Lacrimispora indolis (McClung and McCoy 1957) Haas and Blanchard 2020, respectively.</title>
        <authorList>
            <person name="Kobayashi H."/>
            <person name="Tanizawa Y."/>
            <person name="Sakamoto M."/>
            <person name="Ohkuma M."/>
            <person name="Tohno M."/>
        </authorList>
    </citation>
    <scope>NUCLEOTIDE SEQUENCE [LARGE SCALE GENOMIC DNA]</scope>
    <source>
        <strain evidence="2 3">DSM 12857</strain>
    </source>
</reference>